<protein>
    <submittedName>
        <fullName evidence="1">Uncharacterized protein</fullName>
    </submittedName>
</protein>
<dbReference type="Proteomes" id="UP000237105">
    <property type="component" value="Unassembled WGS sequence"/>
</dbReference>
<keyword evidence="2" id="KW-1185">Reference proteome</keyword>
<dbReference type="AlphaFoldDB" id="A0A2P5BA94"/>
<comment type="caution">
    <text evidence="1">The sequence shown here is derived from an EMBL/GenBank/DDBJ whole genome shotgun (WGS) entry which is preliminary data.</text>
</comment>
<organism evidence="1 2">
    <name type="scientific">Parasponia andersonii</name>
    <name type="common">Sponia andersonii</name>
    <dbReference type="NCBI Taxonomy" id="3476"/>
    <lineage>
        <taxon>Eukaryota</taxon>
        <taxon>Viridiplantae</taxon>
        <taxon>Streptophyta</taxon>
        <taxon>Embryophyta</taxon>
        <taxon>Tracheophyta</taxon>
        <taxon>Spermatophyta</taxon>
        <taxon>Magnoliopsida</taxon>
        <taxon>eudicotyledons</taxon>
        <taxon>Gunneridae</taxon>
        <taxon>Pentapetalae</taxon>
        <taxon>rosids</taxon>
        <taxon>fabids</taxon>
        <taxon>Rosales</taxon>
        <taxon>Cannabaceae</taxon>
        <taxon>Parasponia</taxon>
    </lineage>
</organism>
<reference evidence="2" key="1">
    <citation type="submission" date="2016-06" db="EMBL/GenBank/DDBJ databases">
        <title>Parallel loss of symbiosis genes in relatives of nitrogen-fixing non-legume Parasponia.</title>
        <authorList>
            <person name="Van Velzen R."/>
            <person name="Holmer R."/>
            <person name="Bu F."/>
            <person name="Rutten L."/>
            <person name="Van Zeijl A."/>
            <person name="Liu W."/>
            <person name="Santuari L."/>
            <person name="Cao Q."/>
            <person name="Sharma T."/>
            <person name="Shen D."/>
            <person name="Roswanjaya Y."/>
            <person name="Wardhani T."/>
            <person name="Kalhor M.S."/>
            <person name="Jansen J."/>
            <person name="Van den Hoogen J."/>
            <person name="Gungor B."/>
            <person name="Hartog M."/>
            <person name="Hontelez J."/>
            <person name="Verver J."/>
            <person name="Yang W.-C."/>
            <person name="Schijlen E."/>
            <person name="Repin R."/>
            <person name="Schilthuizen M."/>
            <person name="Schranz E."/>
            <person name="Heidstra R."/>
            <person name="Miyata K."/>
            <person name="Fedorova E."/>
            <person name="Kohlen W."/>
            <person name="Bisseling T."/>
            <person name="Smit S."/>
            <person name="Geurts R."/>
        </authorList>
    </citation>
    <scope>NUCLEOTIDE SEQUENCE [LARGE SCALE GENOMIC DNA]</scope>
    <source>
        <strain evidence="2">cv. WU1-14</strain>
    </source>
</reference>
<name>A0A2P5BA94_PARAD</name>
<dbReference type="OrthoDB" id="10277872at2759"/>
<gene>
    <name evidence="1" type="ORF">PanWU01x14_257010</name>
</gene>
<dbReference type="EMBL" id="JXTB01000325">
    <property type="protein sequence ID" value="PON45709.1"/>
    <property type="molecule type" value="Genomic_DNA"/>
</dbReference>
<evidence type="ECO:0000313" key="2">
    <source>
        <dbReference type="Proteomes" id="UP000237105"/>
    </source>
</evidence>
<evidence type="ECO:0000313" key="1">
    <source>
        <dbReference type="EMBL" id="PON45709.1"/>
    </source>
</evidence>
<accession>A0A2P5BA94</accession>
<sequence length="63" mass="7021">MNPNPISIQESGRTRRRRVNLPCFSVVEGTCNLLETSEIETALPGACLWLVCFLGLWGEDLLT</sequence>
<proteinExistence type="predicted"/>